<gene>
    <name evidence="1" type="primary">ORF10761</name>
</gene>
<evidence type="ECO:0000313" key="1">
    <source>
        <dbReference type="EMBL" id="CEK50435.1"/>
    </source>
</evidence>
<sequence length="78" mass="9016">MMREQSYPRCHCTELGQCVCMFTRTCLRDVTADVPPEFVCVHTVRRVNRLQIGVRLWLMFVVEGGEEGGEGERKEALR</sequence>
<accession>A0A0B6Y4N4</accession>
<name>A0A0B6Y4N4_9EUPU</name>
<reference evidence="1" key="1">
    <citation type="submission" date="2014-12" db="EMBL/GenBank/DDBJ databases">
        <title>Insight into the proteome of Arion vulgaris.</title>
        <authorList>
            <person name="Aradska J."/>
            <person name="Bulat T."/>
            <person name="Smidak R."/>
            <person name="Sarate P."/>
            <person name="Gangsoo J."/>
            <person name="Sialana F."/>
            <person name="Bilban M."/>
            <person name="Lubec G."/>
        </authorList>
    </citation>
    <scope>NUCLEOTIDE SEQUENCE</scope>
    <source>
        <tissue evidence="1">Skin</tissue>
    </source>
</reference>
<dbReference type="EMBL" id="HACG01003570">
    <property type="protein sequence ID" value="CEK50435.1"/>
    <property type="molecule type" value="Transcribed_RNA"/>
</dbReference>
<organism evidence="1">
    <name type="scientific">Arion vulgaris</name>
    <dbReference type="NCBI Taxonomy" id="1028688"/>
    <lineage>
        <taxon>Eukaryota</taxon>
        <taxon>Metazoa</taxon>
        <taxon>Spiralia</taxon>
        <taxon>Lophotrochozoa</taxon>
        <taxon>Mollusca</taxon>
        <taxon>Gastropoda</taxon>
        <taxon>Heterobranchia</taxon>
        <taxon>Euthyneura</taxon>
        <taxon>Panpulmonata</taxon>
        <taxon>Eupulmonata</taxon>
        <taxon>Stylommatophora</taxon>
        <taxon>Helicina</taxon>
        <taxon>Arionoidea</taxon>
        <taxon>Arionidae</taxon>
        <taxon>Arion</taxon>
    </lineage>
</organism>
<proteinExistence type="predicted"/>
<dbReference type="AlphaFoldDB" id="A0A0B6Y4N4"/>
<protein>
    <submittedName>
        <fullName evidence="1">Uncharacterized protein</fullName>
    </submittedName>
</protein>